<dbReference type="InterPro" id="IPR008278">
    <property type="entry name" value="4-PPantetheinyl_Trfase_dom"/>
</dbReference>
<comment type="caution">
    <text evidence="5">The sequence shown here is derived from an EMBL/GenBank/DDBJ whole genome shotgun (WGS) entry which is preliminary data.</text>
</comment>
<reference evidence="5 6" key="1">
    <citation type="submission" date="2020-08" db="EMBL/GenBank/DDBJ databases">
        <title>A Genomic Blueprint of the Chicken Gut Microbiome.</title>
        <authorList>
            <person name="Gilroy R."/>
            <person name="Ravi A."/>
            <person name="Getino M."/>
            <person name="Pursley I."/>
            <person name="Horton D.L."/>
            <person name="Alikhan N.-F."/>
            <person name="Baker D."/>
            <person name="Gharbi K."/>
            <person name="Hall N."/>
            <person name="Watson M."/>
            <person name="Adriaenssens E.M."/>
            <person name="Foster-Nyarko E."/>
            <person name="Jarju S."/>
            <person name="Secka A."/>
            <person name="Antonio M."/>
            <person name="Oren A."/>
            <person name="Chaudhuri R."/>
            <person name="La Ragione R.M."/>
            <person name="Hildebrand F."/>
            <person name="Pallen M.J."/>
        </authorList>
    </citation>
    <scope>NUCLEOTIDE SEQUENCE [LARGE SCALE GENOMIC DNA]</scope>
    <source>
        <strain evidence="5 6">Sa5YUA1</strain>
    </source>
</reference>
<evidence type="ECO:0000313" key="5">
    <source>
        <dbReference type="EMBL" id="MBD7937820.1"/>
    </source>
</evidence>
<dbReference type="GO" id="GO:0016740">
    <property type="term" value="F:transferase activity"/>
    <property type="evidence" value="ECO:0007669"/>
    <property type="project" value="UniProtKB-KW"/>
</dbReference>
<dbReference type="SUPFAM" id="SSF56214">
    <property type="entry name" value="4'-phosphopantetheinyl transferase"/>
    <property type="match status" value="2"/>
</dbReference>
<keyword evidence="6" id="KW-1185">Reference proteome</keyword>
<keyword evidence="2 5" id="KW-0808">Transferase</keyword>
<dbReference type="InterPro" id="IPR037143">
    <property type="entry name" value="4-PPantetheinyl_Trfase_dom_sf"/>
</dbReference>
<dbReference type="InterPro" id="IPR055066">
    <property type="entry name" value="AASDHPPT_N"/>
</dbReference>
<dbReference type="Gene3D" id="3.90.470.20">
    <property type="entry name" value="4'-phosphopantetheinyl transferase domain"/>
    <property type="match status" value="2"/>
</dbReference>
<evidence type="ECO:0000259" key="4">
    <source>
        <dbReference type="Pfam" id="PF22624"/>
    </source>
</evidence>
<dbReference type="Proteomes" id="UP000657931">
    <property type="component" value="Unassembled WGS sequence"/>
</dbReference>
<dbReference type="PANTHER" id="PTHR12215">
    <property type="entry name" value="PHOSPHOPANTETHEINE TRANSFERASE"/>
    <property type="match status" value="1"/>
</dbReference>
<dbReference type="Pfam" id="PF22624">
    <property type="entry name" value="AASDHPPT_N"/>
    <property type="match status" value="1"/>
</dbReference>
<dbReference type="InterPro" id="IPR050559">
    <property type="entry name" value="P-Pant_transferase_sf"/>
</dbReference>
<evidence type="ECO:0000259" key="3">
    <source>
        <dbReference type="Pfam" id="PF01648"/>
    </source>
</evidence>
<dbReference type="RefSeq" id="WP_191814379.1">
    <property type="nucleotide sequence ID" value="NZ_JACSQT010000005.1"/>
</dbReference>
<feature type="domain" description="4'-phosphopantetheinyl transferase N-terminal" evidence="4">
    <location>
        <begin position="16"/>
        <end position="98"/>
    </location>
</feature>
<dbReference type="EMBL" id="JACSQT010000005">
    <property type="protein sequence ID" value="MBD7937820.1"/>
    <property type="molecule type" value="Genomic_DNA"/>
</dbReference>
<accession>A0ABR8QQM0</accession>
<evidence type="ECO:0000256" key="1">
    <source>
        <dbReference type="ARBA" id="ARBA00010990"/>
    </source>
</evidence>
<comment type="similarity">
    <text evidence="1">Belongs to the P-Pant transferase superfamily. Gsp/Sfp/HetI/AcpT family.</text>
</comment>
<dbReference type="Pfam" id="PF01648">
    <property type="entry name" value="ACPS"/>
    <property type="match status" value="1"/>
</dbReference>
<gene>
    <name evidence="5" type="ORF">H9655_12380</name>
</gene>
<evidence type="ECO:0000256" key="2">
    <source>
        <dbReference type="ARBA" id="ARBA00022679"/>
    </source>
</evidence>
<evidence type="ECO:0000313" key="6">
    <source>
        <dbReference type="Proteomes" id="UP000657931"/>
    </source>
</evidence>
<proteinExistence type="inferred from homology"/>
<feature type="domain" description="4'-phosphopantetheinyl transferase" evidence="3">
    <location>
        <begin position="105"/>
        <end position="198"/>
    </location>
</feature>
<sequence length="227" mass="26652">MLEVFACRLPQVQSEVTFHRYCDFLPPLKKAQIHRYRRMEDAYRTLVGYLLLRKVLMKKLPNVDFTMMQFSKYGKPYMNSDPLLSFSLSHSGDWCVCAVGTDGMVGIDLEKVTKPKPELYSLLFREEEECRGAKDFFNRWTIKESYLKAIGTGLLIDLQEIELEEKNRSEFDVYHQQKCYPEGKVKVYNFLRQYSLSLCTLSTEERLPQHLQLVTFEEMIEPSAQTV</sequence>
<name>A0ABR8QQM0_9BACI</name>
<protein>
    <submittedName>
        <fullName evidence="5">4'-phosphopantetheinyl transferase superfamily protein</fullName>
    </submittedName>
</protein>
<dbReference type="PANTHER" id="PTHR12215:SF10">
    <property type="entry name" value="L-AMINOADIPATE-SEMIALDEHYDE DEHYDROGENASE-PHOSPHOPANTETHEINYL TRANSFERASE"/>
    <property type="match status" value="1"/>
</dbReference>
<organism evidence="5 6">
    <name type="scientific">Cytobacillus stercorigallinarum</name>
    <dbReference type="NCBI Taxonomy" id="2762240"/>
    <lineage>
        <taxon>Bacteria</taxon>
        <taxon>Bacillati</taxon>
        <taxon>Bacillota</taxon>
        <taxon>Bacilli</taxon>
        <taxon>Bacillales</taxon>
        <taxon>Bacillaceae</taxon>
        <taxon>Cytobacillus</taxon>
    </lineage>
</organism>